<evidence type="ECO:0000313" key="3">
    <source>
        <dbReference type="Proteomes" id="UP001367676"/>
    </source>
</evidence>
<sequence>MNCAARQKEVDDMTLMVQASIGEQRRLKEMRDACASELHKANMEIVRLTELVDTMDRAHQTCTQTMYSSHLPTNHHSPPDQNQPLNLTGGHTPDPRRMSVDSTTLEQRVDELIASQRFIEDQYRSNRPPSPKVHSHPSHPATKQSDSAHSEPNLARPDRPRVRFAMDTARPPTSSFPAPPTVPVQQQPRENLVIQYRPGQGQRAVTPVQPPAQQQQLERRAPFHNVTFESQAEHLQRLNRTAPAAPSGNLQEQTDLFQAIMTYRFQSGTPDRRTPRAQHPSRHIPVSPGISRVDRDLMRNIRRRALELADQERQVMIREGRRIASDYTRASMVDRLRYPRIVVQYNLVGHPLGVHLTISNIKVDRRFRCWIDTRPQAISMGTYDLFHADESLQHFANPPFAHYPYLDSNEELASDDASINLRIVRELREIVIPISLTRSWAKDRIIIALDDLKSFITQIDTEHQTLTLRYSAEVEREQEFFFAEQRLLNSHDPARSDVGRALQSRNNDCHLRNVIRWKQQAPQG</sequence>
<dbReference type="AlphaFoldDB" id="A0AAN9TTD1"/>
<feature type="region of interest" description="Disordered" evidence="1">
    <location>
        <begin position="68"/>
        <end position="160"/>
    </location>
</feature>
<keyword evidence="3" id="KW-1185">Reference proteome</keyword>
<comment type="caution">
    <text evidence="2">The sequence shown here is derived from an EMBL/GenBank/DDBJ whole genome shotgun (WGS) entry which is preliminary data.</text>
</comment>
<dbReference type="Proteomes" id="UP001367676">
    <property type="component" value="Unassembled WGS sequence"/>
</dbReference>
<evidence type="ECO:0000256" key="1">
    <source>
        <dbReference type="SAM" id="MobiDB-lite"/>
    </source>
</evidence>
<feature type="compositionally biased region" description="Polar residues" evidence="1">
    <location>
        <begin position="68"/>
        <end position="86"/>
    </location>
</feature>
<feature type="region of interest" description="Disordered" evidence="1">
    <location>
        <begin position="268"/>
        <end position="288"/>
    </location>
</feature>
<gene>
    <name evidence="2" type="ORF">V9T40_006130</name>
</gene>
<proteinExistence type="predicted"/>
<protein>
    <submittedName>
        <fullName evidence="2">Uncharacterized protein</fullName>
    </submittedName>
</protein>
<reference evidence="2 3" key="1">
    <citation type="submission" date="2024-03" db="EMBL/GenBank/DDBJ databases">
        <title>Adaptation during the transition from Ophiocordyceps entomopathogen to insect associate is accompanied by gene loss and intensified selection.</title>
        <authorList>
            <person name="Ward C.M."/>
            <person name="Onetto C.A."/>
            <person name="Borneman A.R."/>
        </authorList>
    </citation>
    <scope>NUCLEOTIDE SEQUENCE [LARGE SCALE GENOMIC DNA]</scope>
    <source>
        <strain evidence="2">AWRI1</strain>
        <tissue evidence="2">Single Adult Female</tissue>
    </source>
</reference>
<name>A0AAN9TTD1_9HEMI</name>
<organism evidence="2 3">
    <name type="scientific">Parthenolecanium corni</name>
    <dbReference type="NCBI Taxonomy" id="536013"/>
    <lineage>
        <taxon>Eukaryota</taxon>
        <taxon>Metazoa</taxon>
        <taxon>Ecdysozoa</taxon>
        <taxon>Arthropoda</taxon>
        <taxon>Hexapoda</taxon>
        <taxon>Insecta</taxon>
        <taxon>Pterygota</taxon>
        <taxon>Neoptera</taxon>
        <taxon>Paraneoptera</taxon>
        <taxon>Hemiptera</taxon>
        <taxon>Sternorrhyncha</taxon>
        <taxon>Coccoidea</taxon>
        <taxon>Coccidae</taxon>
        <taxon>Parthenolecanium</taxon>
    </lineage>
</organism>
<accession>A0AAN9TTD1</accession>
<evidence type="ECO:0000313" key="2">
    <source>
        <dbReference type="EMBL" id="KAK7604944.1"/>
    </source>
</evidence>
<dbReference type="EMBL" id="JBBCAQ010000003">
    <property type="protein sequence ID" value="KAK7604944.1"/>
    <property type="molecule type" value="Genomic_DNA"/>
</dbReference>